<gene>
    <name evidence="1" type="ORF">CALMAC_LOCUS21246</name>
</gene>
<evidence type="ECO:0000313" key="2">
    <source>
        <dbReference type="Proteomes" id="UP000410492"/>
    </source>
</evidence>
<evidence type="ECO:0000313" key="1">
    <source>
        <dbReference type="EMBL" id="VEN64803.1"/>
    </source>
</evidence>
<name>A0A653DX56_CALMS</name>
<proteinExistence type="predicted"/>
<dbReference type="EMBL" id="CAACVG010015776">
    <property type="protein sequence ID" value="VEN64803.1"/>
    <property type="molecule type" value="Genomic_DNA"/>
</dbReference>
<reference evidence="1 2" key="1">
    <citation type="submission" date="2019-01" db="EMBL/GenBank/DDBJ databases">
        <authorList>
            <person name="Sayadi A."/>
        </authorList>
    </citation>
    <scope>NUCLEOTIDE SEQUENCE [LARGE SCALE GENOMIC DNA]</scope>
</reference>
<keyword evidence="2" id="KW-1185">Reference proteome</keyword>
<accession>A0A653DX56</accession>
<organism evidence="1 2">
    <name type="scientific">Callosobruchus maculatus</name>
    <name type="common">Southern cowpea weevil</name>
    <name type="synonym">Pulse bruchid</name>
    <dbReference type="NCBI Taxonomy" id="64391"/>
    <lineage>
        <taxon>Eukaryota</taxon>
        <taxon>Metazoa</taxon>
        <taxon>Ecdysozoa</taxon>
        <taxon>Arthropoda</taxon>
        <taxon>Hexapoda</taxon>
        <taxon>Insecta</taxon>
        <taxon>Pterygota</taxon>
        <taxon>Neoptera</taxon>
        <taxon>Endopterygota</taxon>
        <taxon>Coleoptera</taxon>
        <taxon>Polyphaga</taxon>
        <taxon>Cucujiformia</taxon>
        <taxon>Chrysomeloidea</taxon>
        <taxon>Chrysomelidae</taxon>
        <taxon>Bruchinae</taxon>
        <taxon>Bruchini</taxon>
        <taxon>Callosobruchus</taxon>
    </lineage>
</organism>
<dbReference type="Proteomes" id="UP000410492">
    <property type="component" value="Unassembled WGS sequence"/>
</dbReference>
<sequence>MVIGNLEQWKIIGGVVASSCNVDALHHSVCPLGASARGFPRDDDVSAWAAAASSDVTEGGRPVPALLEGRRSGAAC</sequence>
<dbReference type="AlphaFoldDB" id="A0A653DX56"/>
<protein>
    <submittedName>
        <fullName evidence="1">Uncharacterized protein</fullName>
    </submittedName>
</protein>